<feature type="compositionally biased region" description="Polar residues" evidence="1">
    <location>
        <begin position="429"/>
        <end position="445"/>
    </location>
</feature>
<proteinExistence type="predicted"/>
<organism evidence="2 3">
    <name type="scientific">Plasmodium ovale wallikeri</name>
    <dbReference type="NCBI Taxonomy" id="864142"/>
    <lineage>
        <taxon>Eukaryota</taxon>
        <taxon>Sar</taxon>
        <taxon>Alveolata</taxon>
        <taxon>Apicomplexa</taxon>
        <taxon>Aconoidasida</taxon>
        <taxon>Haemosporida</taxon>
        <taxon>Plasmodiidae</taxon>
        <taxon>Plasmodium</taxon>
        <taxon>Plasmodium (Plasmodium)</taxon>
    </lineage>
</organism>
<sequence length="1018" mass="117156">MASRQKEKVKSEAIKTSKLGEKIACSIEGTHKDKIRLVSCEEGNVDDKNGKSVNKTVNNSEKDVLLSLKNREISSKDRVLNDTVEEDFFNNNTKHSLKTKFKNFSLNENLVEYKNKCIDKSNEKILANSTIKEKFLRKYNILPNNKSLCNIPEKVSINNSEMEDKALGERRNHNDFPCSDQNLISPVVVQRNSSYKVSTEKAHRNSKEGIKLCHSKYFKELNKKKYKGIARLESTSTNADNYKEPLQQSENFHYALNKSMHATNAVETKYTDRKKNADCGSMHTDSHMSNNRRTMEKEEKVANSSSYAESIIRCNDEQLKRSIHKSEWKNKISKMDKSSHKYHEKECFKYHRNYYSINSDNIKNIINNNVRNDRKHGNGGISNECANVERKDSIITQDGSSKNSGMCNDANGDTLSYANDDTRSDPNGDMSSYQSSSRDTYNDITSCARGGTTGGVSSDISNDINSGISTDINNDTSGDGYGDLNGRSGNSVKGEASIKQSSRGDVSDTVEKKENFSDGGWIEIEQPFNFWDALKNNFKNVFLINSEETDLNNEEKVEMDQHGNNEEQNINCSDEKSKGDDEKSKCDDEKSKCDDEKSKCDDEKSKCDDEKSKCNDEKSMCNDEKSKCNDEKSMCNDEKSKCNDEQSKQGMEKLGERHAGVTKAGDTKDRGSRGFPLSRDIYVKCLNFLSAEKILECELLNKLTSDVINNRVNVFTYIKKLYLDEKWSNLPIYKRQYYLHQMKHLKHINTSEKIYSGNGMYIHEVAAIIFQNVSNLKTLELLSPEYVMNDNTPRHEPFALCPSVFKKLEKLTIIGCQTLEWLHIFRNCSFPLLKKFEVCYYPLHHDHWVWKFIFDFTVLGLQGLYKMLYTMENLLKLTIGFDVLFDNVEGYIYNPIESHRNTLDEFNLINHNQRFSNSISVPPANGYPSRKYKSYRGRLCEEDFSDIFTIAYYIIEKRKKLMRIMIKYRDSYDPYDDDIDNDEMLNEFISEATNTASTYYNYVLNWFRSSDETATRAE</sequence>
<keyword evidence="3" id="KW-1185">Reference proteome</keyword>
<evidence type="ECO:0000313" key="2">
    <source>
        <dbReference type="EMBL" id="SBT41598.1"/>
    </source>
</evidence>
<evidence type="ECO:0000256" key="1">
    <source>
        <dbReference type="SAM" id="MobiDB-lite"/>
    </source>
</evidence>
<reference evidence="3" key="1">
    <citation type="submission" date="2016-05" db="EMBL/GenBank/DDBJ databases">
        <authorList>
            <person name="Naeem Raeece"/>
        </authorList>
    </citation>
    <scope>NUCLEOTIDE SEQUENCE [LARGE SCALE GENOMIC DNA]</scope>
</reference>
<accession>A0A1A8ZCL9</accession>
<feature type="region of interest" description="Disordered" evidence="1">
    <location>
        <begin position="555"/>
        <end position="671"/>
    </location>
</feature>
<feature type="region of interest" description="Disordered" evidence="1">
    <location>
        <begin position="273"/>
        <end position="295"/>
    </location>
</feature>
<feature type="compositionally biased region" description="Basic and acidic residues" evidence="1">
    <location>
        <begin position="573"/>
        <end position="671"/>
    </location>
</feature>
<protein>
    <submittedName>
        <fullName evidence="2">Uncharacterized protein</fullName>
    </submittedName>
</protein>
<feature type="region of interest" description="Disordered" evidence="1">
    <location>
        <begin position="471"/>
        <end position="512"/>
    </location>
</feature>
<gene>
    <name evidence="2" type="ORF">POVWA1_044310</name>
</gene>
<feature type="compositionally biased region" description="Basic and acidic residues" evidence="1">
    <location>
        <begin position="555"/>
        <end position="565"/>
    </location>
</feature>
<feature type="compositionally biased region" description="Polar residues" evidence="1">
    <location>
        <begin position="396"/>
        <end position="419"/>
    </location>
</feature>
<dbReference type="AlphaFoldDB" id="A0A1A8ZCL9"/>
<evidence type="ECO:0000313" key="3">
    <source>
        <dbReference type="Proteomes" id="UP000078555"/>
    </source>
</evidence>
<name>A0A1A8ZCL9_PLAOA</name>
<dbReference type="EMBL" id="FLRD01000120">
    <property type="protein sequence ID" value="SBT41598.1"/>
    <property type="molecule type" value="Genomic_DNA"/>
</dbReference>
<feature type="region of interest" description="Disordered" evidence="1">
    <location>
        <begin position="396"/>
        <end position="446"/>
    </location>
</feature>
<dbReference type="Proteomes" id="UP000078555">
    <property type="component" value="Unassembled WGS sequence"/>
</dbReference>